<dbReference type="GO" id="GO:0006491">
    <property type="term" value="P:N-glycan processing"/>
    <property type="evidence" value="ECO:0007669"/>
    <property type="project" value="TreeGrafter"/>
</dbReference>
<organism evidence="3 4">
    <name type="scientific">Chrysemys picta bellii</name>
    <name type="common">Western painted turtle</name>
    <name type="synonym">Emys bellii</name>
    <dbReference type="NCBI Taxonomy" id="8478"/>
    <lineage>
        <taxon>Eukaryota</taxon>
        <taxon>Metazoa</taxon>
        <taxon>Chordata</taxon>
        <taxon>Craniata</taxon>
        <taxon>Vertebrata</taxon>
        <taxon>Euteleostomi</taxon>
        <taxon>Archelosauria</taxon>
        <taxon>Testudinata</taxon>
        <taxon>Testudines</taxon>
        <taxon>Cryptodira</taxon>
        <taxon>Durocryptodira</taxon>
        <taxon>Testudinoidea</taxon>
        <taxon>Emydidae</taxon>
        <taxon>Chrysemys</taxon>
    </lineage>
</organism>
<dbReference type="GO" id="GO:0030246">
    <property type="term" value="F:carbohydrate binding"/>
    <property type="evidence" value="ECO:0007669"/>
    <property type="project" value="InterPro"/>
</dbReference>
<proteinExistence type="predicted"/>
<accession>A0A8C3IKL8</accession>
<evidence type="ECO:0000313" key="4">
    <source>
        <dbReference type="Proteomes" id="UP000694380"/>
    </source>
</evidence>
<dbReference type="Gene3D" id="2.70.98.30">
    <property type="entry name" value="Golgi alpha-mannosidase II, domain 4"/>
    <property type="match status" value="1"/>
</dbReference>
<reference evidence="3" key="1">
    <citation type="submission" date="2025-08" db="UniProtKB">
        <authorList>
            <consortium name="Ensembl"/>
        </authorList>
    </citation>
    <scope>IDENTIFICATION</scope>
</reference>
<feature type="compositionally biased region" description="Polar residues" evidence="1">
    <location>
        <begin position="383"/>
        <end position="403"/>
    </location>
</feature>
<dbReference type="AlphaFoldDB" id="A0A8C3IKL8"/>
<reference evidence="3" key="2">
    <citation type="submission" date="2025-09" db="UniProtKB">
        <authorList>
            <consortium name="Ensembl"/>
        </authorList>
    </citation>
    <scope>IDENTIFICATION</scope>
</reference>
<keyword evidence="4" id="KW-1185">Reference proteome</keyword>
<evidence type="ECO:0000259" key="2">
    <source>
        <dbReference type="Pfam" id="PF07748"/>
    </source>
</evidence>
<dbReference type="Proteomes" id="UP000694380">
    <property type="component" value="Unplaced"/>
</dbReference>
<feature type="region of interest" description="Disordered" evidence="1">
    <location>
        <begin position="365"/>
        <end position="403"/>
    </location>
</feature>
<feature type="region of interest" description="Disordered" evidence="1">
    <location>
        <begin position="271"/>
        <end position="299"/>
    </location>
</feature>
<protein>
    <recommendedName>
        <fullName evidence="2">Glycosyl hydrolase family 38 C-terminal domain-containing protein</fullName>
    </recommendedName>
</protein>
<dbReference type="Ensembl" id="ENSCPBT00000041179.1">
    <property type="protein sequence ID" value="ENSCPBP00000035098.1"/>
    <property type="gene ID" value="ENSCPBG00000024463.1"/>
</dbReference>
<dbReference type="PANTHER" id="PTHR11607:SF57">
    <property type="entry name" value="ALPHA-MANNOSIDASE 2X"/>
    <property type="match status" value="1"/>
</dbReference>
<dbReference type="GO" id="GO:0004559">
    <property type="term" value="F:alpha-mannosidase activity"/>
    <property type="evidence" value="ECO:0007669"/>
    <property type="project" value="InterPro"/>
</dbReference>
<dbReference type="InterPro" id="IPR011682">
    <property type="entry name" value="Glyco_hydro_38_C"/>
</dbReference>
<feature type="domain" description="Glycosyl hydrolase family 38 C-terminal" evidence="2">
    <location>
        <begin position="64"/>
        <end position="169"/>
    </location>
</feature>
<dbReference type="SUPFAM" id="SSF74650">
    <property type="entry name" value="Galactose mutarotase-like"/>
    <property type="match status" value="1"/>
</dbReference>
<evidence type="ECO:0000256" key="1">
    <source>
        <dbReference type="SAM" id="MobiDB-lite"/>
    </source>
</evidence>
<dbReference type="InterPro" id="IPR011013">
    <property type="entry name" value="Gal_mutarotase_sf_dom"/>
</dbReference>
<name>A0A8C3IKL8_CHRPI</name>
<dbReference type="Pfam" id="PF07748">
    <property type="entry name" value="Glyco_hydro_38C"/>
    <property type="match status" value="1"/>
</dbReference>
<feature type="compositionally biased region" description="Basic residues" evidence="1">
    <location>
        <begin position="290"/>
        <end position="299"/>
    </location>
</feature>
<dbReference type="PANTHER" id="PTHR11607">
    <property type="entry name" value="ALPHA-MANNOSIDASE"/>
    <property type="match status" value="1"/>
</dbReference>
<evidence type="ECO:0000313" key="3">
    <source>
        <dbReference type="Ensembl" id="ENSCPBP00000035098.1"/>
    </source>
</evidence>
<dbReference type="GO" id="GO:0000139">
    <property type="term" value="C:Golgi membrane"/>
    <property type="evidence" value="ECO:0007669"/>
    <property type="project" value="TreeGrafter"/>
</dbReference>
<dbReference type="GO" id="GO:0006013">
    <property type="term" value="P:mannose metabolic process"/>
    <property type="evidence" value="ECO:0007669"/>
    <property type="project" value="InterPro"/>
</dbReference>
<sequence>MCSRWCGSTTCQVRGAQGGLCCATGTGGAGWGLWLACRALGSLAFQLAGAGEVISAVCFAGVEGLSLDVSCLVDIRDHVNKEMALRLSTSIASEDTFFTDLNGFQIQPRRFRKKLPLQANFYPMPAMAYIQDKESRLTLHTAQALGVASLHSGQLEVILDRRLMQDDNRGLGQGLKDNKRTCNRFRLLLERRTTANKVQDSRPISFPSLLSHMTSMHLNAEVLAMPVAQEKPAPPALRSFRPLSATVPCDFHILNLRTLQAEVRAPAPWERAQHPDSSHHRHAWAGQTVRSHHPGRRRPGIRLSTQLYSLSWSPQAMLWNCSPQSQSGLWGASSPSEQTVFRARSSYGFTSWVSPGSIQHMPLRALPTASPPRRGPGGARGSCTPTSQSDVTLSQPVTQRFIR</sequence>
<dbReference type="InterPro" id="IPR050843">
    <property type="entry name" value="Glycosyl_Hydrlase_38"/>
</dbReference>
<dbReference type="GeneTree" id="ENSGT01030000234638"/>